<keyword evidence="2" id="KW-0812">Transmembrane</keyword>
<feature type="transmembrane region" description="Helical" evidence="2">
    <location>
        <begin position="164"/>
        <end position="183"/>
    </location>
</feature>
<organism evidence="4 5">
    <name type="scientific">Daphnia magna</name>
    <dbReference type="NCBI Taxonomy" id="35525"/>
    <lineage>
        <taxon>Eukaryota</taxon>
        <taxon>Metazoa</taxon>
        <taxon>Ecdysozoa</taxon>
        <taxon>Arthropoda</taxon>
        <taxon>Crustacea</taxon>
        <taxon>Branchiopoda</taxon>
        <taxon>Diplostraca</taxon>
        <taxon>Cladocera</taxon>
        <taxon>Anomopoda</taxon>
        <taxon>Daphniidae</taxon>
        <taxon>Daphnia</taxon>
    </lineage>
</organism>
<feature type="transmembrane region" description="Helical" evidence="2">
    <location>
        <begin position="94"/>
        <end position="117"/>
    </location>
</feature>
<feature type="transmembrane region" description="Helical" evidence="2">
    <location>
        <begin position="137"/>
        <end position="157"/>
    </location>
</feature>
<keyword evidence="5" id="KW-1185">Reference proteome</keyword>
<evidence type="ECO:0000256" key="1">
    <source>
        <dbReference type="ARBA" id="ARBA00004141"/>
    </source>
</evidence>
<dbReference type="Pfam" id="PF07690">
    <property type="entry name" value="MFS_1"/>
    <property type="match status" value="1"/>
</dbReference>
<dbReference type="PANTHER" id="PTHR11360:SF306">
    <property type="entry name" value="RE01051P"/>
    <property type="match status" value="1"/>
</dbReference>
<dbReference type="SUPFAM" id="SSF103473">
    <property type="entry name" value="MFS general substrate transporter"/>
    <property type="match status" value="1"/>
</dbReference>
<evidence type="ECO:0000313" key="4">
    <source>
        <dbReference type="EMBL" id="KAK4025123.1"/>
    </source>
</evidence>
<protein>
    <recommendedName>
        <fullName evidence="3">Major facilitator superfamily (MFS) profile domain-containing protein</fullName>
    </recommendedName>
</protein>
<dbReference type="Proteomes" id="UP001234178">
    <property type="component" value="Unassembled WGS sequence"/>
</dbReference>
<evidence type="ECO:0000259" key="3">
    <source>
        <dbReference type="PROSITE" id="PS50850"/>
    </source>
</evidence>
<keyword evidence="2" id="KW-1133">Transmembrane helix</keyword>
<gene>
    <name evidence="4" type="ORF">OUZ56_010626</name>
</gene>
<sequence>MTSQTFIPYVAEILPIEKKCHSVGEKEKTGTNFERDKKEGLLLVAKPRFGASIPFDPAAEVSNIRSQQCLVKLGNSMANTEALRSRFVAPDGGYGWFVAFGAFLVQFWIAGLIKSYGVIFMEVMQLYPDASASLASWIPAILSTLCLVSSPICSALCRKFSCRAVVFTGGLLCWMGVSLSYFTTSLQQLCLTFGILTGLGAGLATTPGIIMTSRYFNKRRALANGLCVSGTAVGSMLLPPLLEVLVPAYGFRGSILILGACMLHICLSAALYRPIEIHQAIMESVMGMDIPTNLDGVHVGGIDREVHVPDGRPVTINEDDISLVHSNRNNVLSNNFPHRLSVIHSIEDLSTNSTVIYTENIPYPKPKSPDQCLTEKFVQTEPQNSPVKKLRRFKLCSITNYIDLSLIKNPLFLLMASTVMLMAVGCPHALFYLPSYANSLGLEKSQCSLLLSISAIFDLSGRLGLGYIADLNLFSKSKAYSVSMLTGAIAVLCLPFATTFASFAVIVSFYGFGLGSWFLLIPVLLSEHHGTESIGSSYGLVRLFQGVITLVVPPLVGYSKDATGDYVTGFYFMGISMMTGAILINFKSIVLRLGRPHQNSLP</sequence>
<dbReference type="Gene3D" id="1.20.1250.20">
    <property type="entry name" value="MFS general substrate transporter like domains"/>
    <property type="match status" value="2"/>
</dbReference>
<proteinExistence type="predicted"/>
<accession>A0ABR0AJG4</accession>
<evidence type="ECO:0000313" key="5">
    <source>
        <dbReference type="Proteomes" id="UP001234178"/>
    </source>
</evidence>
<feature type="transmembrane region" description="Helical" evidence="2">
    <location>
        <begin position="411"/>
        <end position="433"/>
    </location>
</feature>
<feature type="transmembrane region" description="Helical" evidence="2">
    <location>
        <begin position="568"/>
        <end position="586"/>
    </location>
</feature>
<feature type="transmembrane region" description="Helical" evidence="2">
    <location>
        <begin position="480"/>
        <end position="497"/>
    </location>
</feature>
<comment type="caution">
    <text evidence="4">The sequence shown here is derived from an EMBL/GenBank/DDBJ whole genome shotgun (WGS) entry which is preliminary data.</text>
</comment>
<feature type="transmembrane region" description="Helical" evidence="2">
    <location>
        <begin position="189"/>
        <end position="210"/>
    </location>
</feature>
<dbReference type="PANTHER" id="PTHR11360">
    <property type="entry name" value="MONOCARBOXYLATE TRANSPORTER"/>
    <property type="match status" value="1"/>
</dbReference>
<keyword evidence="2" id="KW-0472">Membrane</keyword>
<dbReference type="EMBL" id="JAOYFB010000037">
    <property type="protein sequence ID" value="KAK4025123.1"/>
    <property type="molecule type" value="Genomic_DNA"/>
</dbReference>
<dbReference type="PROSITE" id="PS50850">
    <property type="entry name" value="MFS"/>
    <property type="match status" value="1"/>
</dbReference>
<dbReference type="CDD" id="cd17352">
    <property type="entry name" value="MFS_MCT_SLC16"/>
    <property type="match status" value="1"/>
</dbReference>
<feature type="transmembrane region" description="Helical" evidence="2">
    <location>
        <begin position="448"/>
        <end position="468"/>
    </location>
</feature>
<name>A0ABR0AJG4_9CRUS</name>
<dbReference type="InterPro" id="IPR050327">
    <property type="entry name" value="Proton-linked_MCT"/>
</dbReference>
<dbReference type="InterPro" id="IPR036259">
    <property type="entry name" value="MFS_trans_sf"/>
</dbReference>
<feature type="transmembrane region" description="Helical" evidence="2">
    <location>
        <begin position="222"/>
        <end position="242"/>
    </location>
</feature>
<dbReference type="InterPro" id="IPR020846">
    <property type="entry name" value="MFS_dom"/>
</dbReference>
<evidence type="ECO:0000256" key="2">
    <source>
        <dbReference type="SAM" id="Phobius"/>
    </source>
</evidence>
<feature type="transmembrane region" description="Helical" evidence="2">
    <location>
        <begin position="254"/>
        <end position="272"/>
    </location>
</feature>
<feature type="domain" description="Major facilitator superfamily (MFS) profile" evidence="3">
    <location>
        <begin position="411"/>
        <end position="602"/>
    </location>
</feature>
<reference evidence="4 5" key="1">
    <citation type="journal article" date="2023" name="Nucleic Acids Res.">
        <title>The hologenome of Daphnia magna reveals possible DNA methylation and microbiome-mediated evolution of the host genome.</title>
        <authorList>
            <person name="Chaturvedi A."/>
            <person name="Li X."/>
            <person name="Dhandapani V."/>
            <person name="Marshall H."/>
            <person name="Kissane S."/>
            <person name="Cuenca-Cambronero M."/>
            <person name="Asole G."/>
            <person name="Calvet F."/>
            <person name="Ruiz-Romero M."/>
            <person name="Marangio P."/>
            <person name="Guigo R."/>
            <person name="Rago D."/>
            <person name="Mirbahai L."/>
            <person name="Eastwood N."/>
            <person name="Colbourne J.K."/>
            <person name="Zhou J."/>
            <person name="Mallon E."/>
            <person name="Orsini L."/>
        </authorList>
    </citation>
    <scope>NUCLEOTIDE SEQUENCE [LARGE SCALE GENOMIC DNA]</scope>
    <source>
        <strain evidence="4">LRV0_1</strain>
    </source>
</reference>
<dbReference type="InterPro" id="IPR011701">
    <property type="entry name" value="MFS"/>
</dbReference>
<comment type="subcellular location">
    <subcellularLocation>
        <location evidence="1">Membrane</location>
        <topology evidence="1">Multi-pass membrane protein</topology>
    </subcellularLocation>
</comment>
<feature type="transmembrane region" description="Helical" evidence="2">
    <location>
        <begin position="537"/>
        <end position="556"/>
    </location>
</feature>
<feature type="transmembrane region" description="Helical" evidence="2">
    <location>
        <begin position="503"/>
        <end position="525"/>
    </location>
</feature>